<organism evidence="2 3">
    <name type="scientific">Cynara cardunculus var. scolymus</name>
    <name type="common">Globe artichoke</name>
    <name type="synonym">Cynara scolymus</name>
    <dbReference type="NCBI Taxonomy" id="59895"/>
    <lineage>
        <taxon>Eukaryota</taxon>
        <taxon>Viridiplantae</taxon>
        <taxon>Streptophyta</taxon>
        <taxon>Embryophyta</taxon>
        <taxon>Tracheophyta</taxon>
        <taxon>Spermatophyta</taxon>
        <taxon>Magnoliopsida</taxon>
        <taxon>eudicotyledons</taxon>
        <taxon>Gunneridae</taxon>
        <taxon>Pentapetalae</taxon>
        <taxon>asterids</taxon>
        <taxon>campanulids</taxon>
        <taxon>Asterales</taxon>
        <taxon>Asteraceae</taxon>
        <taxon>Carduoideae</taxon>
        <taxon>Cardueae</taxon>
        <taxon>Carduinae</taxon>
        <taxon>Cynara</taxon>
    </lineage>
</organism>
<dbReference type="PANTHER" id="PTHR31236">
    <property type="entry name" value="BURP DOMAIN PROTEIN USPL1-LIKE"/>
    <property type="match status" value="1"/>
</dbReference>
<dbReference type="PROSITE" id="PS51277">
    <property type="entry name" value="BURP"/>
    <property type="match status" value="1"/>
</dbReference>
<evidence type="ECO:0000259" key="1">
    <source>
        <dbReference type="PROSITE" id="PS51277"/>
    </source>
</evidence>
<sequence length="241" mass="26962">MGKPKESFPGYDDAVSDEQLIGLKTSKLFFVEKEMRPGKKIKLHLSKDTTTPPAFVSRQVANLSPLRSTRLDNIFEAFSVHPGSVEAKLIKQTVVKCEKARDQRQDQYCATSLESMVDYATSKLGKRVKPISTRVNGKESTALQEYRVEGVKKLAADNVVVCHQEYYAYAVHYCHKSSKINAYEVSLVGDNNMRGDAISICHEDTASWNPKHVAFQVLSVKPGTVSVCHFLVEDEVAWVAY</sequence>
<dbReference type="Gramene" id="KVH91536">
    <property type="protein sequence ID" value="KVH91536"/>
    <property type="gene ID" value="Ccrd_006440"/>
</dbReference>
<proteinExistence type="predicted"/>
<comment type="caution">
    <text evidence="2">The sequence shown here is derived from an EMBL/GenBank/DDBJ whole genome shotgun (WGS) entry which is preliminary data.</text>
</comment>
<protein>
    <submittedName>
        <fullName evidence="2">BURP domain-containing protein</fullName>
    </submittedName>
</protein>
<dbReference type="AlphaFoldDB" id="A0A103XIQ7"/>
<dbReference type="STRING" id="59895.A0A103XIQ7"/>
<evidence type="ECO:0000313" key="3">
    <source>
        <dbReference type="Proteomes" id="UP000243975"/>
    </source>
</evidence>
<name>A0A103XIQ7_CYNCS</name>
<keyword evidence="3" id="KW-1185">Reference proteome</keyword>
<reference evidence="2 3" key="1">
    <citation type="journal article" date="2016" name="Sci. Rep.">
        <title>The genome sequence of the outbreeding globe artichoke constructed de novo incorporating a phase-aware low-pass sequencing strategy of F1 progeny.</title>
        <authorList>
            <person name="Scaglione D."/>
            <person name="Reyes-Chin-Wo S."/>
            <person name="Acquadro A."/>
            <person name="Froenicke L."/>
            <person name="Portis E."/>
            <person name="Beitel C."/>
            <person name="Tirone M."/>
            <person name="Mauro R."/>
            <person name="Lo Monaco A."/>
            <person name="Mauromicale G."/>
            <person name="Faccioli P."/>
            <person name="Cattivelli L."/>
            <person name="Rieseberg L."/>
            <person name="Michelmore R."/>
            <person name="Lanteri S."/>
        </authorList>
    </citation>
    <scope>NUCLEOTIDE SEQUENCE [LARGE SCALE GENOMIC DNA]</scope>
    <source>
        <strain evidence="2">2C</strain>
    </source>
</reference>
<dbReference type="InterPro" id="IPR004873">
    <property type="entry name" value="BURP_dom"/>
</dbReference>
<accession>A0A103XIQ7</accession>
<feature type="domain" description="BURP" evidence="1">
    <location>
        <begin position="29"/>
        <end position="241"/>
    </location>
</feature>
<dbReference type="InterPro" id="IPR044816">
    <property type="entry name" value="BURP"/>
</dbReference>
<dbReference type="Proteomes" id="UP000243975">
    <property type="component" value="Unassembled WGS sequence"/>
</dbReference>
<dbReference type="OMA" id="LYPGSKM"/>
<evidence type="ECO:0000313" key="2">
    <source>
        <dbReference type="EMBL" id="KVH91536.1"/>
    </source>
</evidence>
<dbReference type="PANTHER" id="PTHR31236:SF2">
    <property type="entry name" value="BURP DOMAIN PROTEIN RD22"/>
    <property type="match status" value="1"/>
</dbReference>
<gene>
    <name evidence="2" type="ORF">Ccrd_006440</name>
</gene>
<dbReference type="EMBL" id="LEKV01004928">
    <property type="protein sequence ID" value="KVH91536.1"/>
    <property type="molecule type" value="Genomic_DNA"/>
</dbReference>
<dbReference type="SMART" id="SM01045">
    <property type="entry name" value="BURP"/>
    <property type="match status" value="1"/>
</dbReference>
<dbReference type="Pfam" id="PF03181">
    <property type="entry name" value="BURP"/>
    <property type="match status" value="1"/>
</dbReference>